<dbReference type="InterPro" id="IPR002347">
    <property type="entry name" value="SDR_fam"/>
</dbReference>
<dbReference type="AlphaFoldDB" id="A0A1A8ZGB4"/>
<dbReference type="EMBL" id="LT594323">
    <property type="protein sequence ID" value="SBT42907.1"/>
    <property type="molecule type" value="Genomic_DNA"/>
</dbReference>
<dbReference type="STRING" id="261654.GA0070611_2128"/>
<evidence type="ECO:0000256" key="2">
    <source>
        <dbReference type="ARBA" id="ARBA00023002"/>
    </source>
</evidence>
<proteinExistence type="inferred from homology"/>
<dbReference type="Proteomes" id="UP000199385">
    <property type="component" value="Chromosome I"/>
</dbReference>
<accession>A0A1A8ZGB4</accession>
<keyword evidence="4" id="KW-1185">Reference proteome</keyword>
<dbReference type="PATRIC" id="fig|261654.4.peg.2165"/>
<reference evidence="4" key="1">
    <citation type="submission" date="2016-06" db="EMBL/GenBank/DDBJ databases">
        <authorList>
            <person name="Varghese N."/>
            <person name="Submissions Spin"/>
        </authorList>
    </citation>
    <scope>NUCLEOTIDE SEQUENCE [LARGE SCALE GENOMIC DNA]</scope>
    <source>
        <strain evidence="4">DSM 44815</strain>
    </source>
</reference>
<evidence type="ECO:0000313" key="3">
    <source>
        <dbReference type="EMBL" id="SBT42907.1"/>
    </source>
</evidence>
<sequence length="255" mass="25683">MEKSDGRLGLAGRVAVVTGGTRGLGLAIARKLCSGGCDVVLNFAGSPADADRATESLAGLPGAVRAVRGDIRRPAVLDTLRAEAEQWRGGVDIFVHNAASWHPMPAVGADPAGLRTDLTTALAPLLGAAAVLGDQLAARGAGRIVAVSSAGALRPIPRYVSLGVAKAALESAVRYLAVELAGRGVTVNAVSAHKLDKGGPAPDAELAARLAARSPAGRLTRPGDVADVVALLCTDEAAWIQGQVITVDGGFGLLS</sequence>
<evidence type="ECO:0000256" key="1">
    <source>
        <dbReference type="ARBA" id="ARBA00006484"/>
    </source>
</evidence>
<dbReference type="SUPFAM" id="SSF51735">
    <property type="entry name" value="NAD(P)-binding Rossmann-fold domains"/>
    <property type="match status" value="1"/>
</dbReference>
<dbReference type="Pfam" id="PF13561">
    <property type="entry name" value="adh_short_C2"/>
    <property type="match status" value="1"/>
</dbReference>
<gene>
    <name evidence="3" type="ORF">GA0070611_2128</name>
</gene>
<comment type="similarity">
    <text evidence="1">Belongs to the short-chain dehydrogenases/reductases (SDR) family.</text>
</comment>
<dbReference type="OrthoDB" id="154414at2"/>
<evidence type="ECO:0000313" key="4">
    <source>
        <dbReference type="Proteomes" id="UP000199385"/>
    </source>
</evidence>
<dbReference type="InterPro" id="IPR036291">
    <property type="entry name" value="NAD(P)-bd_dom_sf"/>
</dbReference>
<dbReference type="PANTHER" id="PTHR43639:SF1">
    <property type="entry name" value="SHORT-CHAIN DEHYDROGENASE_REDUCTASE FAMILY PROTEIN"/>
    <property type="match status" value="1"/>
</dbReference>
<protein>
    <submittedName>
        <fullName evidence="3">Enoyl-[acyl-carrier-protein] reductase [NADH]</fullName>
    </submittedName>
</protein>
<dbReference type="PRINTS" id="PR00081">
    <property type="entry name" value="GDHRDH"/>
</dbReference>
<name>A0A1A8ZGB4_9ACTN</name>
<organism evidence="3 4">
    <name type="scientific">Micromonospora auratinigra</name>
    <dbReference type="NCBI Taxonomy" id="261654"/>
    <lineage>
        <taxon>Bacteria</taxon>
        <taxon>Bacillati</taxon>
        <taxon>Actinomycetota</taxon>
        <taxon>Actinomycetes</taxon>
        <taxon>Micromonosporales</taxon>
        <taxon>Micromonosporaceae</taxon>
        <taxon>Micromonospora</taxon>
    </lineage>
</organism>
<dbReference type="PANTHER" id="PTHR43639">
    <property type="entry name" value="OXIDOREDUCTASE, SHORT-CHAIN DEHYDROGENASE/REDUCTASE FAMILY (AFU_ORTHOLOGUE AFUA_5G02870)"/>
    <property type="match status" value="1"/>
</dbReference>
<dbReference type="RefSeq" id="WP_091661700.1">
    <property type="nucleotide sequence ID" value="NZ_LT594323.1"/>
</dbReference>
<dbReference type="Gene3D" id="3.40.50.720">
    <property type="entry name" value="NAD(P)-binding Rossmann-like Domain"/>
    <property type="match status" value="1"/>
</dbReference>
<dbReference type="GO" id="GO:0016491">
    <property type="term" value="F:oxidoreductase activity"/>
    <property type="evidence" value="ECO:0007669"/>
    <property type="project" value="UniProtKB-KW"/>
</dbReference>
<keyword evidence="2" id="KW-0560">Oxidoreductase</keyword>